<dbReference type="EMBL" id="FRAE01000118">
    <property type="protein sequence ID" value="SHK63849.1"/>
    <property type="molecule type" value="Genomic_DNA"/>
</dbReference>
<proteinExistence type="predicted"/>
<dbReference type="AlphaFoldDB" id="A0A1M6U3V4"/>
<dbReference type="RefSeq" id="WP_084605805.1">
    <property type="nucleotide sequence ID" value="NZ_FRAE01000118.1"/>
</dbReference>
<dbReference type="Pfam" id="PF13614">
    <property type="entry name" value="AAA_31"/>
    <property type="match status" value="1"/>
</dbReference>
<dbReference type="InterPro" id="IPR050678">
    <property type="entry name" value="DNA_Partitioning_ATPase"/>
</dbReference>
<name>A0A1M6U3V4_9FIRM</name>
<dbReference type="PANTHER" id="PTHR13696">
    <property type="entry name" value="P-LOOP CONTAINING NUCLEOSIDE TRIPHOSPHATE HYDROLASE"/>
    <property type="match status" value="1"/>
</dbReference>
<accession>A0A1M6U3V4</accession>
<dbReference type="CDD" id="cd02042">
    <property type="entry name" value="ParAB_family"/>
    <property type="match status" value="1"/>
</dbReference>
<dbReference type="STRING" id="1123349.SAMN02744037_02729"/>
<evidence type="ECO:0000259" key="1">
    <source>
        <dbReference type="Pfam" id="PF13614"/>
    </source>
</evidence>
<organism evidence="2 3">
    <name type="scientific">Tepidibacter formicigenes DSM 15518</name>
    <dbReference type="NCBI Taxonomy" id="1123349"/>
    <lineage>
        <taxon>Bacteria</taxon>
        <taxon>Bacillati</taxon>
        <taxon>Bacillota</taxon>
        <taxon>Clostridia</taxon>
        <taxon>Peptostreptococcales</taxon>
        <taxon>Peptostreptococcaceae</taxon>
        <taxon>Tepidibacter</taxon>
    </lineage>
</organism>
<evidence type="ECO:0000313" key="2">
    <source>
        <dbReference type="EMBL" id="SHK63849.1"/>
    </source>
</evidence>
<feature type="domain" description="AAA" evidence="1">
    <location>
        <begin position="1"/>
        <end position="177"/>
    </location>
</feature>
<dbReference type="PANTHER" id="PTHR13696:SF99">
    <property type="entry name" value="COBYRINIC ACID AC-DIAMIDE SYNTHASE"/>
    <property type="match status" value="1"/>
</dbReference>
<keyword evidence="3" id="KW-1185">Reference proteome</keyword>
<reference evidence="3" key="1">
    <citation type="submission" date="2016-11" db="EMBL/GenBank/DDBJ databases">
        <authorList>
            <person name="Varghese N."/>
            <person name="Submissions S."/>
        </authorList>
    </citation>
    <scope>NUCLEOTIDE SEQUENCE [LARGE SCALE GENOMIC DNA]</scope>
    <source>
        <strain evidence="3">DSM 15518</strain>
    </source>
</reference>
<dbReference type="Gene3D" id="3.40.50.300">
    <property type="entry name" value="P-loop containing nucleotide triphosphate hydrolases"/>
    <property type="match status" value="1"/>
</dbReference>
<gene>
    <name evidence="2" type="ORF">SAMN02744037_02729</name>
</gene>
<dbReference type="InterPro" id="IPR025669">
    <property type="entry name" value="AAA_dom"/>
</dbReference>
<evidence type="ECO:0000313" key="3">
    <source>
        <dbReference type="Proteomes" id="UP000242497"/>
    </source>
</evidence>
<dbReference type="OrthoDB" id="9815116at2"/>
<protein>
    <submittedName>
        <fullName evidence="2">Chromosome partitioning protein</fullName>
    </submittedName>
</protein>
<dbReference type="InterPro" id="IPR027417">
    <property type="entry name" value="P-loop_NTPase"/>
</dbReference>
<dbReference type="SUPFAM" id="SSF52540">
    <property type="entry name" value="P-loop containing nucleoside triphosphate hydrolases"/>
    <property type="match status" value="1"/>
</dbReference>
<dbReference type="Proteomes" id="UP000242497">
    <property type="component" value="Unassembled WGS sequence"/>
</dbReference>
<sequence length="261" mass="29750">MKILSFATLKGGVGKTMSVFSVSSILAKEYNKKVLCIDVDPQGNLTNNFGIDAQKIATVKEIFENEDINFDDVVIKKPVEEIPNLDIIPSNIYLTGTEMRIINLTGREFLLRNYIKNNKNKFKEYDYILIDTNPSISVINQNAFIASDGIFLVNEVGFNSLSGSQLFITLWLQIAKRLGLENNIKGFLINRFDKRTKLAEEFLNHCKETKFIKDIIFDTVIPVNIKLSESELENKPINIFDTNSTGYKAYKNLTDELIERM</sequence>